<dbReference type="EMBL" id="LT840184">
    <property type="protein sequence ID" value="SMF69706.1"/>
    <property type="molecule type" value="Genomic_DNA"/>
</dbReference>
<gene>
    <name evidence="1" type="ORF">SAMN05661091_0600</name>
</gene>
<organism evidence="1 2">
    <name type="scientific">Paenibacillus uliginis N3/975</name>
    <dbReference type="NCBI Taxonomy" id="1313296"/>
    <lineage>
        <taxon>Bacteria</taxon>
        <taxon>Bacillati</taxon>
        <taxon>Bacillota</taxon>
        <taxon>Bacilli</taxon>
        <taxon>Bacillales</taxon>
        <taxon>Paenibacillaceae</taxon>
        <taxon>Paenibacillus</taxon>
    </lineage>
</organism>
<dbReference type="AlphaFoldDB" id="A0A1X7GH84"/>
<keyword evidence="2" id="KW-1185">Reference proteome</keyword>
<dbReference type="Proteomes" id="UP000192940">
    <property type="component" value="Chromosome I"/>
</dbReference>
<keyword evidence="1" id="KW-0378">Hydrolase</keyword>
<dbReference type="InterPro" id="IPR026002">
    <property type="entry name" value="ATC_hydrolase-like"/>
</dbReference>
<evidence type="ECO:0000313" key="2">
    <source>
        <dbReference type="Proteomes" id="UP000192940"/>
    </source>
</evidence>
<dbReference type="GO" id="GO:0016787">
    <property type="term" value="F:hydrolase activity"/>
    <property type="evidence" value="ECO:0007669"/>
    <property type="project" value="UniProtKB-KW"/>
</dbReference>
<protein>
    <submittedName>
        <fullName evidence="1">L-2-amino-thiazoline-4-carboxylic acid hydrolase</fullName>
    </submittedName>
</protein>
<dbReference type="STRING" id="1313296.SAMN05661091_0600"/>
<dbReference type="Pfam" id="PF14196">
    <property type="entry name" value="ATC_hydrolase"/>
    <property type="match status" value="1"/>
</dbReference>
<accession>A0A1X7GH84</accession>
<sequence>MNETKIIIPPLSMYAITAKLFTHVERAVVSKYGEQGQDLMQQAVERFGYKDAEDIAKTATVDGENHTLFEYIPSYHHTENKYKDLTIYALMAKLFAQLSKAVVDEFGDVGKDTIREGVRTFGEERGRGIAQRARTNGEKNTIYNYLSNYDMGRSDLFTYTSDIKPEEIEQNFTACPFGQQWADDDMHEYGILYCEMIDPAVARGYNNKFEVEHDQYVLKEGNCHFRFKLKESESND</sequence>
<proteinExistence type="predicted"/>
<dbReference type="RefSeq" id="WP_208917693.1">
    <property type="nucleotide sequence ID" value="NZ_LT840184.1"/>
</dbReference>
<reference evidence="1 2" key="1">
    <citation type="submission" date="2017-04" db="EMBL/GenBank/DDBJ databases">
        <authorList>
            <person name="Afonso C.L."/>
            <person name="Miller P.J."/>
            <person name="Scott M.A."/>
            <person name="Spackman E."/>
            <person name="Goraichik I."/>
            <person name="Dimitrov K.M."/>
            <person name="Suarez D.L."/>
            <person name="Swayne D.E."/>
        </authorList>
    </citation>
    <scope>NUCLEOTIDE SEQUENCE [LARGE SCALE GENOMIC DNA]</scope>
    <source>
        <strain evidence="1 2">N3/975</strain>
    </source>
</reference>
<evidence type="ECO:0000313" key="1">
    <source>
        <dbReference type="EMBL" id="SMF69706.1"/>
    </source>
</evidence>
<name>A0A1X7GH84_9BACL</name>